<dbReference type="EMBL" id="CP067977">
    <property type="protein sequence ID" value="QQQ18214.1"/>
    <property type="molecule type" value="Genomic_DNA"/>
</dbReference>
<evidence type="ECO:0000256" key="8">
    <source>
        <dbReference type="ARBA" id="ARBA00023169"/>
    </source>
</evidence>
<evidence type="ECO:0000259" key="10">
    <source>
        <dbReference type="Pfam" id="PF02397"/>
    </source>
</evidence>
<feature type="domain" description="Bacterial sugar transferase" evidence="10">
    <location>
        <begin position="29"/>
        <end position="219"/>
    </location>
</feature>
<proteinExistence type="inferred from homology"/>
<evidence type="ECO:0000256" key="1">
    <source>
        <dbReference type="ARBA" id="ARBA00004236"/>
    </source>
</evidence>
<evidence type="ECO:0000256" key="6">
    <source>
        <dbReference type="ARBA" id="ARBA00022989"/>
    </source>
</evidence>
<keyword evidence="8" id="KW-0270">Exopolysaccharide synthesis</keyword>
<evidence type="ECO:0000313" key="12">
    <source>
        <dbReference type="Proteomes" id="UP000595448"/>
    </source>
</evidence>
<protein>
    <submittedName>
        <fullName evidence="11">Sugar transferase</fullName>
    </submittedName>
</protein>
<gene>
    <name evidence="11" type="ORF">JIP62_13030</name>
</gene>
<keyword evidence="12" id="KW-1185">Reference proteome</keyword>
<sequence>MVTADAIMEGVSPARSSRAVATSADRVTRAIDVVVCLVALAILLPFAVIVAVAIKLQDGGPILFGHMRIGRDGRLFRCWKFRSMVVNAEQRLAALLARDPAARAEWEADHKLRNDPRITWLGHFLRKSSIDELPQLINVLRGEMSLVGPRPVVQAEALRYGRYFREYCAVRPGITGLWQVMGRNDVSYRRRVALDVAFVRSQSVSLYLTILILTVPAVFSRNGVY</sequence>
<evidence type="ECO:0000256" key="2">
    <source>
        <dbReference type="ARBA" id="ARBA00006464"/>
    </source>
</evidence>
<reference evidence="11 12" key="1">
    <citation type="submission" date="2021-01" db="EMBL/GenBank/DDBJ databases">
        <title>Brevundimonas vitis sp. nov., an bacterium isolated from grape (Vitis vinifera).</title>
        <authorList>
            <person name="Jiang L."/>
            <person name="Lee J."/>
        </authorList>
    </citation>
    <scope>NUCLEOTIDE SEQUENCE [LARGE SCALE GENOMIC DNA]</scope>
    <source>
        <strain evidence="11 12">GRTSA-9</strain>
    </source>
</reference>
<evidence type="ECO:0000256" key="3">
    <source>
        <dbReference type="ARBA" id="ARBA00022475"/>
    </source>
</evidence>
<keyword evidence="7 9" id="KW-0472">Membrane</keyword>
<dbReference type="PANTHER" id="PTHR30576">
    <property type="entry name" value="COLANIC BIOSYNTHESIS UDP-GLUCOSE LIPID CARRIER TRANSFERASE"/>
    <property type="match status" value="1"/>
</dbReference>
<evidence type="ECO:0000256" key="9">
    <source>
        <dbReference type="SAM" id="Phobius"/>
    </source>
</evidence>
<dbReference type="RefSeq" id="WP_201102586.1">
    <property type="nucleotide sequence ID" value="NZ_CP067977.1"/>
</dbReference>
<evidence type="ECO:0000256" key="5">
    <source>
        <dbReference type="ARBA" id="ARBA00022692"/>
    </source>
</evidence>
<comment type="subcellular location">
    <subcellularLocation>
        <location evidence="1">Cell membrane</location>
    </subcellularLocation>
</comment>
<accession>A0ABX7BKW5</accession>
<dbReference type="Proteomes" id="UP000595448">
    <property type="component" value="Chromosome"/>
</dbReference>
<dbReference type="PANTHER" id="PTHR30576:SF4">
    <property type="entry name" value="UNDECAPRENYL-PHOSPHATE GALACTOSE PHOSPHOTRANSFERASE"/>
    <property type="match status" value="1"/>
</dbReference>
<comment type="similarity">
    <text evidence="2">Belongs to the bacterial sugar transferase family.</text>
</comment>
<evidence type="ECO:0000313" key="11">
    <source>
        <dbReference type="EMBL" id="QQQ18214.1"/>
    </source>
</evidence>
<name>A0ABX7BKW5_9CAUL</name>
<dbReference type="GO" id="GO:0016740">
    <property type="term" value="F:transferase activity"/>
    <property type="evidence" value="ECO:0007669"/>
    <property type="project" value="UniProtKB-KW"/>
</dbReference>
<keyword evidence="6 9" id="KW-1133">Transmembrane helix</keyword>
<keyword evidence="4 11" id="KW-0808">Transferase</keyword>
<keyword evidence="3" id="KW-1003">Cell membrane</keyword>
<keyword evidence="5 9" id="KW-0812">Transmembrane</keyword>
<organism evidence="11 12">
    <name type="scientific">Brevundimonas vitisensis</name>
    <dbReference type="NCBI Taxonomy" id="2800818"/>
    <lineage>
        <taxon>Bacteria</taxon>
        <taxon>Pseudomonadati</taxon>
        <taxon>Pseudomonadota</taxon>
        <taxon>Alphaproteobacteria</taxon>
        <taxon>Caulobacterales</taxon>
        <taxon>Caulobacteraceae</taxon>
        <taxon>Brevundimonas</taxon>
    </lineage>
</organism>
<dbReference type="InterPro" id="IPR003362">
    <property type="entry name" value="Bact_transf"/>
</dbReference>
<dbReference type="Pfam" id="PF02397">
    <property type="entry name" value="Bac_transf"/>
    <property type="match status" value="1"/>
</dbReference>
<evidence type="ECO:0000256" key="4">
    <source>
        <dbReference type="ARBA" id="ARBA00022679"/>
    </source>
</evidence>
<evidence type="ECO:0000256" key="7">
    <source>
        <dbReference type="ARBA" id="ARBA00023136"/>
    </source>
</evidence>
<feature type="transmembrane region" description="Helical" evidence="9">
    <location>
        <begin position="30"/>
        <end position="54"/>
    </location>
</feature>